<dbReference type="InterPro" id="IPR022441">
    <property type="entry name" value="Para_beta_helix_rpt-2"/>
</dbReference>
<keyword evidence="3" id="KW-0328">Glycosyltransferase</keyword>
<dbReference type="NCBIfam" id="TIGR03804">
    <property type="entry name" value="para_beta_helix"/>
    <property type="match status" value="2"/>
</dbReference>
<dbReference type="InterPro" id="IPR029044">
    <property type="entry name" value="Nucleotide-diphossugar_trans"/>
</dbReference>
<feature type="transmembrane region" description="Helical" evidence="6">
    <location>
        <begin position="393"/>
        <end position="414"/>
    </location>
</feature>
<feature type="domain" description="LysM" evidence="7">
    <location>
        <begin position="467"/>
        <end position="518"/>
    </location>
</feature>
<evidence type="ECO:0000313" key="8">
    <source>
        <dbReference type="EMBL" id="OGK45844.1"/>
    </source>
</evidence>
<protein>
    <recommendedName>
        <fullName evidence="7">LysM domain-containing protein</fullName>
    </recommendedName>
</protein>
<evidence type="ECO:0000313" key="9">
    <source>
        <dbReference type="Proteomes" id="UP000177141"/>
    </source>
</evidence>
<evidence type="ECO:0000256" key="4">
    <source>
        <dbReference type="ARBA" id="ARBA00022679"/>
    </source>
</evidence>
<feature type="transmembrane region" description="Helical" evidence="6">
    <location>
        <begin position="6"/>
        <end position="23"/>
    </location>
</feature>
<keyword evidence="6" id="KW-0812">Transmembrane</keyword>
<keyword evidence="6" id="KW-1133">Transmembrane helix</keyword>
<dbReference type="Pfam" id="PF13641">
    <property type="entry name" value="Glyco_tranf_2_3"/>
    <property type="match status" value="1"/>
</dbReference>
<dbReference type="PANTHER" id="PTHR22913">
    <property type="entry name" value="HYALURONAN SYNTHASE"/>
    <property type="match status" value="1"/>
</dbReference>
<dbReference type="SUPFAM" id="SSF51126">
    <property type="entry name" value="Pectin lyase-like"/>
    <property type="match status" value="2"/>
</dbReference>
<keyword evidence="2" id="KW-1003">Cell membrane</keyword>
<evidence type="ECO:0000256" key="3">
    <source>
        <dbReference type="ARBA" id="ARBA00022676"/>
    </source>
</evidence>
<sequence length="954" mass="109832">MEAIYYLIPLGVIGIWRWTIWLIKRVIASFYRPVINRYKSAVSIVTPVYNEDPKIFKTALLSWKANKPDEIIAVIDYTDKKCIKVFDKFSSKFLNAKLIITKKPGKRPALADGIRVAKSPVVALVDCDTIWDVDTLRHGIMPFKDKKVAAVATKQSVLKPKSIAQRLFSIRLEQRYWDDIPFLSMTVNRLQCVSGRTGFYRIKVIKPMLKDFVDEFFWGKRVISGEDKRLTYLVEARGHKVKFQSSSQVYTNGAYEFSTYLKQQIRWIRNSWRADLGALKSAWVFRYPVLAFYLIDRAIQPFTLILSPIFFATSLLLGLWQAAILIVIWWHLSRAIKMFPHLKKYPLDIFILPIYVVYSFTHAYYKVFSLLTLNTQGWITRWHKSRLTKMPTYRFAFAHAVTIAIVVITGQQVYTTEKRLYLAPIQKQKVLMSQAFTQSTKNYLAQIPTEENILGATAPVKQDLLVKRHVVQPGQTVNSIAYQYNVPVDQLIYANAGHLAYGTYFYAPVPTVGTAISIPPTDFEFVPDFSFYEDASKYPYFYIEADADKGPVRIFGNQSVVTLTTIHDYVGDSALKEVSPKIWELYRPLELYSGTTLRLDSSEVEWLRLISRQDVITSIKGFDTVIEIRNTKITSWDDTEKDYDYNHLDGRSYIVVKDASRIDIYNSEIAYLGYSRPLEHPFSTYGISWRMSTGKLKTTLLSGEVIDSKFHHNYFGAYTYGATGMVWRGNEFYDNVRYGLDPHDDSTGFLVEYNISHDNGTHGIILSKRCLYNTIRNNISYNNGSHGIMLHEQSNFNIIDNNDLYGNIDGIALHSSHKNIIRNNNIYENIIGVRGYFSSTNNDLSDNIISDNLQYGIYLYDKSDANYVHNNLLSKNRFALYIKANGNNLSENTIEANSIGIYLLEKSNNNYLANNDLKLNINYGIYSKVPVVLQNILSENDFEENNMNTYIWDK</sequence>
<evidence type="ECO:0000259" key="7">
    <source>
        <dbReference type="PROSITE" id="PS51782"/>
    </source>
</evidence>
<dbReference type="InterPro" id="IPR011050">
    <property type="entry name" value="Pectin_lyase_fold/virulence"/>
</dbReference>
<dbReference type="InterPro" id="IPR036779">
    <property type="entry name" value="LysM_dom_sf"/>
</dbReference>
<keyword evidence="5 6" id="KW-0472">Membrane</keyword>
<comment type="caution">
    <text evidence="8">The sequence shown here is derived from an EMBL/GenBank/DDBJ whole genome shotgun (WGS) entry which is preliminary data.</text>
</comment>
<dbReference type="PROSITE" id="PS51782">
    <property type="entry name" value="LYSM"/>
    <property type="match status" value="1"/>
</dbReference>
<proteinExistence type="predicted"/>
<organism evidence="8 9">
    <name type="scientific">Candidatus Roizmanbacteria bacterium RIFCSPLOWO2_01_FULL_38_12</name>
    <dbReference type="NCBI Taxonomy" id="1802061"/>
    <lineage>
        <taxon>Bacteria</taxon>
        <taxon>Candidatus Roizmaniibacteriota</taxon>
    </lineage>
</organism>
<dbReference type="SUPFAM" id="SSF54106">
    <property type="entry name" value="LysM domain"/>
    <property type="match status" value="1"/>
</dbReference>
<evidence type="ECO:0000256" key="5">
    <source>
        <dbReference type="ARBA" id="ARBA00023136"/>
    </source>
</evidence>
<dbReference type="GO" id="GO:0085029">
    <property type="term" value="P:extracellular matrix assembly"/>
    <property type="evidence" value="ECO:0007669"/>
    <property type="project" value="TreeGrafter"/>
</dbReference>
<dbReference type="Gene3D" id="3.10.350.10">
    <property type="entry name" value="LysM domain"/>
    <property type="match status" value="1"/>
</dbReference>
<dbReference type="STRING" id="1802061.A3A93_00900"/>
<gene>
    <name evidence="8" type="ORF">A3A93_00900</name>
</gene>
<comment type="subcellular location">
    <subcellularLocation>
        <location evidence="1">Cell membrane</location>
    </subcellularLocation>
</comment>
<feature type="transmembrane region" description="Helical" evidence="6">
    <location>
        <begin position="350"/>
        <end position="373"/>
    </location>
</feature>
<dbReference type="Proteomes" id="UP000177141">
    <property type="component" value="Unassembled WGS sequence"/>
</dbReference>
<keyword evidence="4" id="KW-0808">Transferase</keyword>
<accession>A0A1F7IR52</accession>
<evidence type="ECO:0000256" key="2">
    <source>
        <dbReference type="ARBA" id="ARBA00022475"/>
    </source>
</evidence>
<dbReference type="GO" id="GO:0050501">
    <property type="term" value="F:hyaluronan synthase activity"/>
    <property type="evidence" value="ECO:0007669"/>
    <property type="project" value="TreeGrafter"/>
</dbReference>
<dbReference type="InterPro" id="IPR018392">
    <property type="entry name" value="LysM"/>
</dbReference>
<reference evidence="8 9" key="1">
    <citation type="journal article" date="2016" name="Nat. Commun.">
        <title>Thousands of microbial genomes shed light on interconnected biogeochemical processes in an aquifer system.</title>
        <authorList>
            <person name="Anantharaman K."/>
            <person name="Brown C.T."/>
            <person name="Hug L.A."/>
            <person name="Sharon I."/>
            <person name="Castelle C.J."/>
            <person name="Probst A.J."/>
            <person name="Thomas B.C."/>
            <person name="Singh A."/>
            <person name="Wilkins M.J."/>
            <person name="Karaoz U."/>
            <person name="Brodie E.L."/>
            <person name="Williams K.H."/>
            <person name="Hubbard S.S."/>
            <person name="Banfield J.F."/>
        </authorList>
    </citation>
    <scope>NUCLEOTIDE SEQUENCE [LARGE SCALE GENOMIC DNA]</scope>
</reference>
<dbReference type="PANTHER" id="PTHR22913:SF12">
    <property type="entry name" value="MANNURONAN SYNTHASE"/>
    <property type="match status" value="1"/>
</dbReference>
<dbReference type="Gene3D" id="3.90.550.10">
    <property type="entry name" value="Spore Coat Polysaccharide Biosynthesis Protein SpsA, Chain A"/>
    <property type="match status" value="1"/>
</dbReference>
<evidence type="ECO:0000256" key="6">
    <source>
        <dbReference type="SAM" id="Phobius"/>
    </source>
</evidence>
<dbReference type="Pfam" id="PF01476">
    <property type="entry name" value="LysM"/>
    <property type="match status" value="1"/>
</dbReference>
<feature type="transmembrane region" description="Helical" evidence="6">
    <location>
        <begin position="304"/>
        <end position="330"/>
    </location>
</feature>
<dbReference type="SMART" id="SM00710">
    <property type="entry name" value="PbH1"/>
    <property type="match status" value="9"/>
</dbReference>
<dbReference type="InterPro" id="IPR007742">
    <property type="entry name" value="NosD_dom"/>
</dbReference>
<dbReference type="AlphaFoldDB" id="A0A1F7IR52"/>
<evidence type="ECO:0000256" key="1">
    <source>
        <dbReference type="ARBA" id="ARBA00004236"/>
    </source>
</evidence>
<dbReference type="EMBL" id="MGAL01000047">
    <property type="protein sequence ID" value="OGK45844.1"/>
    <property type="molecule type" value="Genomic_DNA"/>
</dbReference>
<name>A0A1F7IR52_9BACT</name>
<dbReference type="InterPro" id="IPR006626">
    <property type="entry name" value="PbH1"/>
</dbReference>
<dbReference type="CDD" id="cd00118">
    <property type="entry name" value="LysM"/>
    <property type="match status" value="1"/>
</dbReference>
<dbReference type="Pfam" id="PF05048">
    <property type="entry name" value="NosD"/>
    <property type="match status" value="1"/>
</dbReference>
<dbReference type="InterPro" id="IPR012334">
    <property type="entry name" value="Pectin_lyas_fold"/>
</dbReference>
<dbReference type="Gene3D" id="2.160.20.10">
    <property type="entry name" value="Single-stranded right-handed beta-helix, Pectin lyase-like"/>
    <property type="match status" value="1"/>
</dbReference>
<dbReference type="GO" id="GO:0030213">
    <property type="term" value="P:hyaluronan biosynthetic process"/>
    <property type="evidence" value="ECO:0007669"/>
    <property type="project" value="TreeGrafter"/>
</dbReference>
<dbReference type="GO" id="GO:0005886">
    <property type="term" value="C:plasma membrane"/>
    <property type="evidence" value="ECO:0007669"/>
    <property type="project" value="UniProtKB-SubCell"/>
</dbReference>
<dbReference type="SUPFAM" id="SSF53448">
    <property type="entry name" value="Nucleotide-diphospho-sugar transferases"/>
    <property type="match status" value="1"/>
</dbReference>